<reference evidence="2" key="1">
    <citation type="submission" date="2014-09" db="EMBL/GenBank/DDBJ databases">
        <authorList>
            <person name="Gomez-Valero L."/>
        </authorList>
    </citation>
    <scope>NUCLEOTIDE SEQUENCE [LARGE SCALE GENOMIC DNA]</scope>
    <source>
        <strain evidence="2">ATCC700992</strain>
    </source>
</reference>
<dbReference type="AlphaFoldDB" id="A0A098FZ75"/>
<dbReference type="KEGG" id="lfa:LFA_0035"/>
<organism evidence="1 2">
    <name type="scientific">Legionella fallonii LLAP-10</name>
    <dbReference type="NCBI Taxonomy" id="1212491"/>
    <lineage>
        <taxon>Bacteria</taxon>
        <taxon>Pseudomonadati</taxon>
        <taxon>Pseudomonadota</taxon>
        <taxon>Gammaproteobacteria</taxon>
        <taxon>Legionellales</taxon>
        <taxon>Legionellaceae</taxon>
        <taxon>Legionella</taxon>
    </lineage>
</organism>
<gene>
    <name evidence="1" type="ORF">LFA_0035</name>
</gene>
<dbReference type="HOGENOM" id="CLU_2898692_0_0_6"/>
<dbReference type="EMBL" id="LN614827">
    <property type="protein sequence ID" value="CEG55522.1"/>
    <property type="molecule type" value="Genomic_DNA"/>
</dbReference>
<proteinExistence type="predicted"/>
<name>A0A098FZ75_9GAMM</name>
<accession>A0A098FZ75</accession>
<sequence>MTLINPAMCFLVEEDSEASLISAAGERRVDVLLCGGIKVRRALSASAINVSRKLVVRIAILC</sequence>
<evidence type="ECO:0000313" key="1">
    <source>
        <dbReference type="EMBL" id="CEG55522.1"/>
    </source>
</evidence>
<keyword evidence="2" id="KW-1185">Reference proteome</keyword>
<protein>
    <submittedName>
        <fullName evidence="1">Uncharacterized protein</fullName>
    </submittedName>
</protein>
<evidence type="ECO:0000313" key="2">
    <source>
        <dbReference type="Proteomes" id="UP000032430"/>
    </source>
</evidence>
<dbReference type="Proteomes" id="UP000032430">
    <property type="component" value="Chromosome I"/>
</dbReference>